<evidence type="ECO:0008006" key="5">
    <source>
        <dbReference type="Google" id="ProtNLM"/>
    </source>
</evidence>
<protein>
    <recommendedName>
        <fullName evidence="5">Protein BatD</fullName>
    </recommendedName>
</protein>
<feature type="transmembrane region" description="Helical" evidence="2">
    <location>
        <begin position="282"/>
        <end position="304"/>
    </location>
</feature>
<name>A0A2H5EXZ4_9RHOB</name>
<dbReference type="PANTHER" id="PTHR40940:SF1">
    <property type="entry name" value="PROTEIN BATD"/>
    <property type="match status" value="1"/>
</dbReference>
<evidence type="ECO:0000256" key="2">
    <source>
        <dbReference type="SAM" id="Phobius"/>
    </source>
</evidence>
<proteinExistence type="predicted"/>
<keyword evidence="2" id="KW-0472">Membrane</keyword>
<evidence type="ECO:0000313" key="3">
    <source>
        <dbReference type="EMBL" id="AUH64172.1"/>
    </source>
</evidence>
<keyword evidence="4" id="KW-1185">Reference proteome</keyword>
<evidence type="ECO:0000256" key="1">
    <source>
        <dbReference type="SAM" id="MobiDB-lite"/>
    </source>
</evidence>
<dbReference type="RefSeq" id="WP_101752210.1">
    <property type="nucleotide sequence ID" value="NZ_CP025430.1"/>
</dbReference>
<evidence type="ECO:0000313" key="4">
    <source>
        <dbReference type="Proteomes" id="UP000234530"/>
    </source>
</evidence>
<dbReference type="Proteomes" id="UP000234530">
    <property type="component" value="Chromosome"/>
</dbReference>
<reference evidence="3 4" key="1">
    <citation type="journal article" date="2013" name="Antonie Van Leeuwenhoek">
        <title>Paracoccus zhejiangensis sp. nov., isolated from activated sludge in wastewater-treatment system.</title>
        <authorList>
            <person name="Wu Z.G."/>
            <person name="Zhang D.F."/>
            <person name="Liu Y.L."/>
            <person name="Wang F."/>
            <person name="Jiang X."/>
            <person name="Li C."/>
            <person name="Li S.P."/>
            <person name="Hong Q."/>
            <person name="Li W.J."/>
        </authorList>
    </citation>
    <scope>NUCLEOTIDE SEQUENCE [LARGE SCALE GENOMIC DNA]</scope>
    <source>
        <strain evidence="3 4">J6</strain>
    </source>
</reference>
<feature type="region of interest" description="Disordered" evidence="1">
    <location>
        <begin position="390"/>
        <end position="423"/>
    </location>
</feature>
<keyword evidence="2" id="KW-0812">Transmembrane</keyword>
<keyword evidence="2" id="KW-1133">Transmembrane helix</keyword>
<feature type="compositionally biased region" description="Polar residues" evidence="1">
    <location>
        <begin position="404"/>
        <end position="423"/>
    </location>
</feature>
<dbReference type="KEGG" id="pzh:CX676_08405"/>
<dbReference type="OrthoDB" id="7688940at2"/>
<organism evidence="3 4">
    <name type="scientific">Paracoccus zhejiangensis</name>
    <dbReference type="NCBI Taxonomy" id="1077935"/>
    <lineage>
        <taxon>Bacteria</taxon>
        <taxon>Pseudomonadati</taxon>
        <taxon>Pseudomonadota</taxon>
        <taxon>Alphaproteobacteria</taxon>
        <taxon>Rhodobacterales</taxon>
        <taxon>Paracoccaceae</taxon>
        <taxon>Paracoccus</taxon>
    </lineage>
</organism>
<gene>
    <name evidence="3" type="ORF">CX676_08405</name>
</gene>
<sequence length="423" mass="47180">MVKWFVAPLIAVLVLLIWSLRPAPAQEMRLAILHPHGNPVAGEMIPLTLRAEYDATVNLSELIFPDSPGYDWMQLDTDKWYRERIKGRMWQIFERKLAVFPREAGPLTIGPLTHDLTITGEDGRQRKIQVTSPAITIEVKPFPADAPPLSAHRLTLTDELSTDPAKLQDGELLIRRVTIRAEGALSHQLPPRPDLRERWLKSFTQPEQRSTQPTPEGPVSTVVWEWTMQPITGEPAVLKAFAFPWLDTETRQIEVAAMKPIPFGFASFAANIADAGQARMRLALTATAMLLLGGAAGLVLLFWGRGFRPPAAMRRAVLRWRPSPHVGEMRKAAGEGRLMELLHAAGAHLRLRGHDPQQAPVIRALERQIYSTDPDRNFDAAETVRAVIRQGRKRPPDQAEGAQTLWSISSTPPKRTASRTTTG</sequence>
<dbReference type="InterPro" id="IPR025738">
    <property type="entry name" value="BatD"/>
</dbReference>
<dbReference type="EMBL" id="CP025430">
    <property type="protein sequence ID" value="AUH64172.1"/>
    <property type="molecule type" value="Genomic_DNA"/>
</dbReference>
<accession>A0A2H5EXZ4</accession>
<dbReference type="AlphaFoldDB" id="A0A2H5EXZ4"/>
<dbReference type="PANTHER" id="PTHR40940">
    <property type="entry name" value="PROTEIN BATD-RELATED"/>
    <property type="match status" value="1"/>
</dbReference>